<dbReference type="Gene3D" id="3.90.550.10">
    <property type="entry name" value="Spore Coat Polysaccharide Biosynthesis Protein SpsA, Chain A"/>
    <property type="match status" value="1"/>
</dbReference>
<dbReference type="Pfam" id="PF00535">
    <property type="entry name" value="Glycos_transf_2"/>
    <property type="match status" value="1"/>
</dbReference>
<dbReference type="CDD" id="cd00761">
    <property type="entry name" value="Glyco_tranf_GTA_type"/>
    <property type="match status" value="1"/>
</dbReference>
<feature type="domain" description="Glycosyltransferase 2-like" evidence="3">
    <location>
        <begin position="5"/>
        <end position="129"/>
    </location>
</feature>
<name>A0A949NE12_9FIRM</name>
<gene>
    <name evidence="4" type="ORF">KTH89_08575</name>
</gene>
<evidence type="ECO:0000256" key="2">
    <source>
        <dbReference type="ARBA" id="ARBA00022679"/>
    </source>
</evidence>
<sequence>MKSVSVIVPVYNVEKYLARCLDSLLGQTQPDIEILVVNDGSTDTSGRIVDEYAQKYPDRIRAFHMENEGVSAARNRGVAEAEGKYLTFVDSDDYVTVDYLELMVEAAEKNHSDLVVQGFRMVDESGNVLAEVCPTAYIPGEKEEWPLRIISAWGRLFRREFWMQHNLTFPLGVRAEDAPVNLAANALAHHIQVVPRAGYQYFQHSASAMHNFKGLQKYRLPYEALEKTLQYIQETGLVNDRYFYEYCVMRILAFWVFEFARGSSVAKIKELCHYIMDMLNTYIPEYMRNPYVNPFRKLEIPFVHRASIWVLAVLCKLHILTPVIRVYAKLLH</sequence>
<dbReference type="InterPro" id="IPR029044">
    <property type="entry name" value="Nucleotide-diphossugar_trans"/>
</dbReference>
<evidence type="ECO:0000313" key="4">
    <source>
        <dbReference type="EMBL" id="MBU9736591.1"/>
    </source>
</evidence>
<accession>A0A949NE12</accession>
<evidence type="ECO:0000313" key="5">
    <source>
        <dbReference type="Proteomes" id="UP000712157"/>
    </source>
</evidence>
<reference evidence="4" key="1">
    <citation type="submission" date="2021-06" db="EMBL/GenBank/DDBJ databases">
        <title>Description of novel taxa of the family Lachnospiraceae.</title>
        <authorList>
            <person name="Chaplin A.V."/>
            <person name="Sokolova S.R."/>
            <person name="Pikina A.P."/>
            <person name="Korzhanova M."/>
            <person name="Belova V."/>
            <person name="Korostin D."/>
            <person name="Efimov B.A."/>
        </authorList>
    </citation>
    <scope>NUCLEOTIDE SEQUENCE</scope>
    <source>
        <strain evidence="4">ASD5720</strain>
    </source>
</reference>
<keyword evidence="1 4" id="KW-0328">Glycosyltransferase</keyword>
<evidence type="ECO:0000259" key="3">
    <source>
        <dbReference type="Pfam" id="PF00535"/>
    </source>
</evidence>
<proteinExistence type="predicted"/>
<dbReference type="SUPFAM" id="SSF53448">
    <property type="entry name" value="Nucleotide-diphospho-sugar transferases"/>
    <property type="match status" value="1"/>
</dbReference>
<dbReference type="InterPro" id="IPR001173">
    <property type="entry name" value="Glyco_trans_2-like"/>
</dbReference>
<dbReference type="EC" id="2.4.-.-" evidence="4"/>
<dbReference type="AlphaFoldDB" id="A0A949NE12"/>
<dbReference type="RefSeq" id="WP_238721379.1">
    <property type="nucleotide sequence ID" value="NZ_JAHQCW010000011.1"/>
</dbReference>
<keyword evidence="5" id="KW-1185">Reference proteome</keyword>
<dbReference type="GO" id="GO:0016757">
    <property type="term" value="F:glycosyltransferase activity"/>
    <property type="evidence" value="ECO:0007669"/>
    <property type="project" value="UniProtKB-KW"/>
</dbReference>
<dbReference type="PANTHER" id="PTHR22916">
    <property type="entry name" value="GLYCOSYLTRANSFERASE"/>
    <property type="match status" value="1"/>
</dbReference>
<evidence type="ECO:0000256" key="1">
    <source>
        <dbReference type="ARBA" id="ARBA00022676"/>
    </source>
</evidence>
<organism evidence="4 5">
    <name type="scientific">Diplocloster agilis</name>
    <dbReference type="NCBI Taxonomy" id="2850323"/>
    <lineage>
        <taxon>Bacteria</taxon>
        <taxon>Bacillati</taxon>
        <taxon>Bacillota</taxon>
        <taxon>Clostridia</taxon>
        <taxon>Lachnospirales</taxon>
        <taxon>Lachnospiraceae</taxon>
        <taxon>Diplocloster</taxon>
    </lineage>
</organism>
<comment type="caution">
    <text evidence="4">The sequence shown here is derived from an EMBL/GenBank/DDBJ whole genome shotgun (WGS) entry which is preliminary data.</text>
</comment>
<keyword evidence="2 4" id="KW-0808">Transferase</keyword>
<dbReference type="PANTHER" id="PTHR22916:SF51">
    <property type="entry name" value="GLYCOSYLTRANSFERASE EPSH-RELATED"/>
    <property type="match status" value="1"/>
</dbReference>
<dbReference type="Proteomes" id="UP000712157">
    <property type="component" value="Unassembled WGS sequence"/>
</dbReference>
<dbReference type="EMBL" id="JAHQCW010000011">
    <property type="protein sequence ID" value="MBU9736591.1"/>
    <property type="molecule type" value="Genomic_DNA"/>
</dbReference>
<protein>
    <submittedName>
        <fullName evidence="4">Glycosyltransferase</fullName>
        <ecNumber evidence="4">2.4.-.-</ecNumber>
    </submittedName>
</protein>